<sequence length="170" mass="18554">MATPPRQASQQGAMNDEETVAKEEPEDPEKDSPQNRQQETAQPLERIERLLDGLHGKVENVTHDVADLRARVNYCMDVLDEMAPILKKIDPASRQGNSNPAAEKEENPLKVQMLAAAAAAGSKASAPSGLPNTECIFCSGAHWATECSTFKTLTARRRRLFEKKINASGA</sequence>
<name>A0A016RT39_9BILA</name>
<protein>
    <submittedName>
        <fullName evidence="2">Uncharacterized protein</fullName>
    </submittedName>
</protein>
<organism evidence="2 3">
    <name type="scientific">Ancylostoma ceylanicum</name>
    <dbReference type="NCBI Taxonomy" id="53326"/>
    <lineage>
        <taxon>Eukaryota</taxon>
        <taxon>Metazoa</taxon>
        <taxon>Ecdysozoa</taxon>
        <taxon>Nematoda</taxon>
        <taxon>Chromadorea</taxon>
        <taxon>Rhabditida</taxon>
        <taxon>Rhabditina</taxon>
        <taxon>Rhabditomorpha</taxon>
        <taxon>Strongyloidea</taxon>
        <taxon>Ancylostomatidae</taxon>
        <taxon>Ancylostomatinae</taxon>
        <taxon>Ancylostoma</taxon>
    </lineage>
</organism>
<feature type="compositionally biased region" description="Polar residues" evidence="1">
    <location>
        <begin position="1"/>
        <end position="13"/>
    </location>
</feature>
<keyword evidence="3" id="KW-1185">Reference proteome</keyword>
<reference evidence="3" key="1">
    <citation type="journal article" date="2015" name="Nat. Genet.">
        <title>The genome and transcriptome of the zoonotic hookworm Ancylostoma ceylanicum identify infection-specific gene families.</title>
        <authorList>
            <person name="Schwarz E.M."/>
            <person name="Hu Y."/>
            <person name="Antoshechkin I."/>
            <person name="Miller M.M."/>
            <person name="Sternberg P.W."/>
            <person name="Aroian R.V."/>
        </authorList>
    </citation>
    <scope>NUCLEOTIDE SEQUENCE</scope>
    <source>
        <strain evidence="3">HY135</strain>
    </source>
</reference>
<gene>
    <name evidence="2" type="primary">Acey_s0391.g569</name>
    <name evidence="2" type="ORF">Y032_0391g569</name>
</gene>
<evidence type="ECO:0000256" key="1">
    <source>
        <dbReference type="SAM" id="MobiDB-lite"/>
    </source>
</evidence>
<dbReference type="Proteomes" id="UP000024635">
    <property type="component" value="Unassembled WGS sequence"/>
</dbReference>
<evidence type="ECO:0000313" key="2">
    <source>
        <dbReference type="EMBL" id="EYB81144.1"/>
    </source>
</evidence>
<comment type="caution">
    <text evidence="2">The sequence shown here is derived from an EMBL/GenBank/DDBJ whole genome shotgun (WGS) entry which is preliminary data.</text>
</comment>
<accession>A0A016RT39</accession>
<feature type="region of interest" description="Disordered" evidence="1">
    <location>
        <begin position="1"/>
        <end position="42"/>
    </location>
</feature>
<dbReference type="AlphaFoldDB" id="A0A016RT39"/>
<dbReference type="EMBL" id="JARK01001727">
    <property type="protein sequence ID" value="EYB81144.1"/>
    <property type="molecule type" value="Genomic_DNA"/>
</dbReference>
<evidence type="ECO:0000313" key="3">
    <source>
        <dbReference type="Proteomes" id="UP000024635"/>
    </source>
</evidence>
<proteinExistence type="predicted"/>